<proteinExistence type="predicted"/>
<dbReference type="RefSeq" id="WP_144321424.1">
    <property type="nucleotide sequence ID" value="NZ_CP040916.1"/>
</dbReference>
<dbReference type="Proteomes" id="UP000316806">
    <property type="component" value="Chromosome"/>
</dbReference>
<dbReference type="AlphaFoldDB" id="A0A516REX7"/>
<gene>
    <name evidence="1" type="ORF">FH965_29545</name>
</gene>
<accession>A0A516REX7</accession>
<dbReference type="EMBL" id="CP040916">
    <property type="protein sequence ID" value="QDQ14209.1"/>
    <property type="molecule type" value="Genomic_DNA"/>
</dbReference>
<name>A0A516REX7_STRST</name>
<reference evidence="1 2" key="1">
    <citation type="journal article" date="2019" name="J. Ind. Microbiol. Biotechnol.">
        <title>The complete genomic sequence of Streptomyces spectabilis NRRL-2792 and identification of secondary metabolite biosynthetic gene clusters.</title>
        <authorList>
            <person name="Sinha A."/>
            <person name="Phillips-Salemka S."/>
            <person name="Niraula T.A."/>
            <person name="Short K.A."/>
            <person name="Niraula N.P."/>
        </authorList>
    </citation>
    <scope>NUCLEOTIDE SEQUENCE [LARGE SCALE GENOMIC DNA]</scope>
    <source>
        <strain evidence="1 2">NRRL 2792</strain>
    </source>
</reference>
<organism evidence="1 2">
    <name type="scientific">Streptomyces spectabilis</name>
    <dbReference type="NCBI Taxonomy" id="68270"/>
    <lineage>
        <taxon>Bacteria</taxon>
        <taxon>Bacillati</taxon>
        <taxon>Actinomycetota</taxon>
        <taxon>Actinomycetes</taxon>
        <taxon>Kitasatosporales</taxon>
        <taxon>Streptomycetaceae</taxon>
        <taxon>Streptomyces</taxon>
    </lineage>
</organism>
<sequence>MNTPNTWSAATWREKQGVAASTAIVRITLGQESHTVVSRWTMWRDTVEVDGRLVEASLNGVAGTHRFFITDSERELPASVEVAQVDFHYEIRRVEVGGYPIPLADYGKNPPRYG</sequence>
<evidence type="ECO:0000313" key="2">
    <source>
        <dbReference type="Proteomes" id="UP000316806"/>
    </source>
</evidence>
<protein>
    <submittedName>
        <fullName evidence="1">Uncharacterized protein</fullName>
    </submittedName>
</protein>
<evidence type="ECO:0000313" key="1">
    <source>
        <dbReference type="EMBL" id="QDQ14209.1"/>
    </source>
</evidence>